<dbReference type="PANTHER" id="PTHR46733:SF8">
    <property type="entry name" value="HSP20_ALPHA CRYSTALLIN FAMILY PROTEIN"/>
    <property type="match status" value="1"/>
</dbReference>
<dbReference type="Pfam" id="PF00011">
    <property type="entry name" value="HSP20"/>
    <property type="match status" value="1"/>
</dbReference>
<dbReference type="AlphaFoldDB" id="A0A5J9UGN6"/>
<keyword evidence="5" id="KW-1185">Reference proteome</keyword>
<accession>A0A5J9UGN6</accession>
<evidence type="ECO:0000313" key="4">
    <source>
        <dbReference type="EMBL" id="TVU22529.1"/>
    </source>
</evidence>
<dbReference type="Gramene" id="TVU22477">
    <property type="protein sequence ID" value="TVU22477"/>
    <property type="gene ID" value="EJB05_32175"/>
</dbReference>
<protein>
    <recommendedName>
        <fullName evidence="2">SHSP domain-containing protein</fullName>
    </recommendedName>
</protein>
<dbReference type="Proteomes" id="UP000324897">
    <property type="component" value="Unassembled WGS sequence"/>
</dbReference>
<dbReference type="EMBL" id="RWGY01000026">
    <property type="protein sequence ID" value="TVU22477.1"/>
    <property type="molecule type" value="Genomic_DNA"/>
</dbReference>
<proteinExistence type="predicted"/>
<feature type="domain" description="SHSP" evidence="2">
    <location>
        <begin position="84"/>
        <end position="168"/>
    </location>
</feature>
<evidence type="ECO:0000313" key="3">
    <source>
        <dbReference type="EMBL" id="TVU22477.1"/>
    </source>
</evidence>
<dbReference type="SUPFAM" id="SSF49764">
    <property type="entry name" value="HSP20-like chaperones"/>
    <property type="match status" value="1"/>
</dbReference>
<dbReference type="Gramene" id="TVU22529">
    <property type="protein sequence ID" value="TVU22529"/>
    <property type="gene ID" value="EJB05_32236"/>
</dbReference>
<dbReference type="InterPro" id="IPR008978">
    <property type="entry name" value="HSP20-like_chaperone"/>
</dbReference>
<dbReference type="EMBL" id="RWGY01000026">
    <property type="protein sequence ID" value="TVU22529.1"/>
    <property type="molecule type" value="Genomic_DNA"/>
</dbReference>
<dbReference type="Gene3D" id="2.60.40.790">
    <property type="match status" value="1"/>
</dbReference>
<dbReference type="CDD" id="cd00298">
    <property type="entry name" value="ACD_sHsps_p23-like"/>
    <property type="match status" value="1"/>
</dbReference>
<comment type="caution">
    <text evidence="3">The sequence shown here is derived from an EMBL/GenBank/DDBJ whole genome shotgun (WGS) entry which is preliminary data.</text>
</comment>
<reference evidence="3 5" key="1">
    <citation type="journal article" date="2019" name="Sci. Rep.">
        <title>A high-quality genome of Eragrostis curvula grass provides insights into Poaceae evolution and supports new strategies to enhance forage quality.</title>
        <authorList>
            <person name="Carballo J."/>
            <person name="Santos B.A.C.M."/>
            <person name="Zappacosta D."/>
            <person name="Garbus I."/>
            <person name="Selva J.P."/>
            <person name="Gallo C.A."/>
            <person name="Diaz A."/>
            <person name="Albertini E."/>
            <person name="Caccamo M."/>
            <person name="Echenique V."/>
        </authorList>
    </citation>
    <scope>NUCLEOTIDE SEQUENCE [LARGE SCALE GENOMIC DNA]</scope>
    <source>
        <strain evidence="5">cv. Victoria</strain>
        <tissue evidence="3">Leaf</tissue>
    </source>
</reference>
<organism evidence="3 5">
    <name type="scientific">Eragrostis curvula</name>
    <name type="common">weeping love grass</name>
    <dbReference type="NCBI Taxonomy" id="38414"/>
    <lineage>
        <taxon>Eukaryota</taxon>
        <taxon>Viridiplantae</taxon>
        <taxon>Streptophyta</taxon>
        <taxon>Embryophyta</taxon>
        <taxon>Tracheophyta</taxon>
        <taxon>Spermatophyta</taxon>
        <taxon>Magnoliopsida</taxon>
        <taxon>Liliopsida</taxon>
        <taxon>Poales</taxon>
        <taxon>Poaceae</taxon>
        <taxon>PACMAD clade</taxon>
        <taxon>Chloridoideae</taxon>
        <taxon>Eragrostideae</taxon>
        <taxon>Eragrostidinae</taxon>
        <taxon>Eragrostis</taxon>
    </lineage>
</organism>
<evidence type="ECO:0000259" key="2">
    <source>
        <dbReference type="Pfam" id="PF00011"/>
    </source>
</evidence>
<name>A0A5J9UGN6_9POAL</name>
<keyword evidence="1" id="KW-0346">Stress response</keyword>
<dbReference type="GO" id="GO:0009408">
    <property type="term" value="P:response to heat"/>
    <property type="evidence" value="ECO:0007669"/>
    <property type="project" value="InterPro"/>
</dbReference>
<sequence length="188" mass="20913">MSTVTAHTLLSQPVRHSAGGSALRLPKPAVVSFPSYAPAGKKTPRSICHYADPRSIDHPSNIPPAALVHPVLPPTPTTTALWKIKEDDKKVELTFFSMPEEAKPSDFQIAVEGDVLEIRRPPADQQQWKPDDVSFHVRLHLPELYDKEKITAELERRNLVVIIPKVPNLQDGGPGKPFYKKVNVIEPK</sequence>
<dbReference type="InterPro" id="IPR044587">
    <property type="entry name" value="HSP21-like"/>
</dbReference>
<dbReference type="InterPro" id="IPR002068">
    <property type="entry name" value="A-crystallin/Hsp20_dom"/>
</dbReference>
<evidence type="ECO:0000313" key="5">
    <source>
        <dbReference type="Proteomes" id="UP000324897"/>
    </source>
</evidence>
<gene>
    <name evidence="3" type="ORF">EJB05_32175</name>
    <name evidence="4" type="ORF">EJB05_32236</name>
</gene>
<evidence type="ECO:0000256" key="1">
    <source>
        <dbReference type="ARBA" id="ARBA00023016"/>
    </source>
</evidence>
<dbReference type="PANTHER" id="PTHR46733">
    <property type="entry name" value="26.5 KDA HEAT SHOCK PROTEIN, MITOCHONDRIAL"/>
    <property type="match status" value="1"/>
</dbReference>